<organism evidence="5 6">
    <name type="scientific">Citrus unshiu</name>
    <name type="common">Satsuma mandarin</name>
    <name type="synonym">Citrus nobilis var. unshiu</name>
    <dbReference type="NCBI Taxonomy" id="55188"/>
    <lineage>
        <taxon>Eukaryota</taxon>
        <taxon>Viridiplantae</taxon>
        <taxon>Streptophyta</taxon>
        <taxon>Embryophyta</taxon>
        <taxon>Tracheophyta</taxon>
        <taxon>Spermatophyta</taxon>
        <taxon>Magnoliopsida</taxon>
        <taxon>eudicotyledons</taxon>
        <taxon>Gunneridae</taxon>
        <taxon>Pentapetalae</taxon>
        <taxon>rosids</taxon>
        <taxon>malvids</taxon>
        <taxon>Sapindales</taxon>
        <taxon>Rutaceae</taxon>
        <taxon>Aurantioideae</taxon>
        <taxon>Citrus</taxon>
    </lineage>
</organism>
<proteinExistence type="inferred from homology"/>
<dbReference type="GO" id="GO:0000149">
    <property type="term" value="F:SNARE binding"/>
    <property type="evidence" value="ECO:0007669"/>
    <property type="project" value="TreeGrafter"/>
</dbReference>
<evidence type="ECO:0000256" key="2">
    <source>
        <dbReference type="ARBA" id="ARBA00023054"/>
    </source>
</evidence>
<evidence type="ECO:0000313" key="5">
    <source>
        <dbReference type="EMBL" id="GAY62603.1"/>
    </source>
</evidence>
<dbReference type="Pfam" id="PF14712">
    <property type="entry name" value="Snapin_Pallidin"/>
    <property type="match status" value="1"/>
</dbReference>
<evidence type="ECO:0000313" key="6">
    <source>
        <dbReference type="Proteomes" id="UP000236630"/>
    </source>
</evidence>
<evidence type="ECO:0000256" key="4">
    <source>
        <dbReference type="SAM" id="MobiDB-lite"/>
    </source>
</evidence>
<dbReference type="PANTHER" id="PTHR31305:SF2">
    <property type="entry name" value="SNARE-ASSOCIATED PROTEIN SNAPIN"/>
    <property type="match status" value="1"/>
</dbReference>
<dbReference type="GO" id="GO:0031083">
    <property type="term" value="C:BLOC-1 complex"/>
    <property type="evidence" value="ECO:0007669"/>
    <property type="project" value="InterPro"/>
</dbReference>
<dbReference type="GO" id="GO:0099078">
    <property type="term" value="C:BORC complex"/>
    <property type="evidence" value="ECO:0007669"/>
    <property type="project" value="TreeGrafter"/>
</dbReference>
<dbReference type="GO" id="GO:0008333">
    <property type="term" value="P:endosome to lysosome transport"/>
    <property type="evidence" value="ECO:0007669"/>
    <property type="project" value="TreeGrafter"/>
</dbReference>
<keyword evidence="2" id="KW-0175">Coiled coil</keyword>
<dbReference type="Proteomes" id="UP000236630">
    <property type="component" value="Unassembled WGS sequence"/>
</dbReference>
<dbReference type="EMBL" id="BDQV01000313">
    <property type="protein sequence ID" value="GAY62603.1"/>
    <property type="molecule type" value="Genomic_DNA"/>
</dbReference>
<dbReference type="PANTHER" id="PTHR31305">
    <property type="entry name" value="SNARE-ASSOCIATED PROTEIN SNAPIN"/>
    <property type="match status" value="1"/>
</dbReference>
<dbReference type="GO" id="GO:0032418">
    <property type="term" value="P:lysosome localization"/>
    <property type="evidence" value="ECO:0007669"/>
    <property type="project" value="TreeGrafter"/>
</dbReference>
<dbReference type="GO" id="GO:0006886">
    <property type="term" value="P:intracellular protein transport"/>
    <property type="evidence" value="ECO:0007669"/>
    <property type="project" value="InterPro"/>
</dbReference>
<reference evidence="5 6" key="1">
    <citation type="journal article" date="2017" name="Front. Genet.">
        <title>Draft sequencing of the heterozygous diploid genome of Satsuma (Citrus unshiu Marc.) using a hybrid assembly approach.</title>
        <authorList>
            <person name="Shimizu T."/>
            <person name="Tanizawa Y."/>
            <person name="Mochizuki T."/>
            <person name="Nagasaki H."/>
            <person name="Yoshioka T."/>
            <person name="Toyoda A."/>
            <person name="Fujiyama A."/>
            <person name="Kaminuma E."/>
            <person name="Nakamura Y."/>
        </authorList>
    </citation>
    <scope>NUCLEOTIDE SEQUENCE [LARGE SCALE GENOMIC DNA]</scope>
    <source>
        <strain evidence="6">cv. Miyagawa wase</strain>
    </source>
</reference>
<dbReference type="AlphaFoldDB" id="A0A2H5QDD4"/>
<gene>
    <name evidence="5" type="ORF">CUMW_219140</name>
</gene>
<evidence type="ECO:0000256" key="1">
    <source>
        <dbReference type="ARBA" id="ARBA00006111"/>
    </source>
</evidence>
<comment type="similarity">
    <text evidence="1">Belongs to the SNAPIN family.</text>
</comment>
<comment type="caution">
    <text evidence="5">The sequence shown here is derived from an EMBL/GenBank/DDBJ whole genome shotgun (WGS) entry which is preliminary data.</text>
</comment>
<protein>
    <recommendedName>
        <fullName evidence="3">Biogenesis of lysosome-related organelles complex 1 subunit 7</fullName>
    </recommendedName>
</protein>
<feature type="region of interest" description="Disordered" evidence="4">
    <location>
        <begin position="1"/>
        <end position="43"/>
    </location>
</feature>
<sequence>MDEASQNNCNSGEGTTVSGRVSTNPSSSNETPENPQESESDNISSDALAIALSSMLTAVIKDFDSKAQDTLQSQDQLASAIDRLTGELDQLLEDAPLPFIMQYAAKILGVRKRVSSLNSLLKSIQQRVDIIDRLLKDSRRKLLTVDELNIGFVFKVLVQTEESLLCQQIFSNGFLVKCLADEQKQ</sequence>
<dbReference type="InterPro" id="IPR017246">
    <property type="entry name" value="Snapin"/>
</dbReference>
<evidence type="ECO:0000256" key="3">
    <source>
        <dbReference type="ARBA" id="ARBA00033330"/>
    </source>
</evidence>
<keyword evidence="6" id="KW-1185">Reference proteome</keyword>
<dbReference type="GO" id="GO:0007040">
    <property type="term" value="P:lysosome organization"/>
    <property type="evidence" value="ECO:0007669"/>
    <property type="project" value="TreeGrafter"/>
</dbReference>
<dbReference type="InterPro" id="IPR028119">
    <property type="entry name" value="Snapin/Pallidin/Snn1"/>
</dbReference>
<name>A0A2H5QDD4_CITUN</name>
<feature type="non-terminal residue" evidence="5">
    <location>
        <position position="185"/>
    </location>
</feature>
<accession>A0A2H5QDD4</accession>
<feature type="compositionally biased region" description="Polar residues" evidence="4">
    <location>
        <begin position="1"/>
        <end position="37"/>
    </location>
</feature>